<comment type="caution">
    <text evidence="1">The sequence shown here is derived from an EMBL/GenBank/DDBJ whole genome shotgun (WGS) entry which is preliminary data.</text>
</comment>
<proteinExistence type="predicted"/>
<reference evidence="1" key="1">
    <citation type="submission" date="2021-05" db="EMBL/GenBank/DDBJ databases">
        <title>The genome of the haptophyte Pavlova lutheri (Diacronema luteri, Pavlovales) - a model for lipid biosynthesis in eukaryotic algae.</title>
        <authorList>
            <person name="Hulatt C.J."/>
            <person name="Posewitz M.C."/>
        </authorList>
    </citation>
    <scope>NUCLEOTIDE SEQUENCE</scope>
    <source>
        <strain evidence="1">NIVA-4/92</strain>
    </source>
</reference>
<evidence type="ECO:0000313" key="2">
    <source>
        <dbReference type="Proteomes" id="UP000751190"/>
    </source>
</evidence>
<gene>
    <name evidence="1" type="ORF">KFE25_010141</name>
</gene>
<dbReference type="AlphaFoldDB" id="A0A8J5XI37"/>
<accession>A0A8J5XI37</accession>
<dbReference type="Gene3D" id="1.25.40.10">
    <property type="entry name" value="Tetratricopeptide repeat domain"/>
    <property type="match status" value="1"/>
</dbReference>
<sequence>MAGHEADADEVDNGLNGHVRSPALREAERELAAVKMRVDGLSAVGRVELDAMMRAGHEKLARGRPGGSYEQATRGALECFAACYVMARTLELPRAELDALSTAALCYRQLGRPEVAIVMLRACVELSARHDDVQGEAHALGNAALALRSLGQLDEAIAMQRESARLAMSCGDWQCAVRAHVNAANVLLLRAAEAADRAAGAASSSGLSNDEHRAVARRDAEALLRAALALVDEHARARDDGGTTELEANVCARLAAALEIEGRERSGEATELYRRALGCIELLAGIDVGGDEQDARAAHHRQQCEVLRRKVHQVSPS</sequence>
<dbReference type="Proteomes" id="UP000751190">
    <property type="component" value="Unassembled WGS sequence"/>
</dbReference>
<dbReference type="OrthoDB" id="10622236at2759"/>
<dbReference type="SUPFAM" id="SSF48452">
    <property type="entry name" value="TPR-like"/>
    <property type="match status" value="1"/>
</dbReference>
<evidence type="ECO:0000313" key="1">
    <source>
        <dbReference type="EMBL" id="KAG8464773.1"/>
    </source>
</evidence>
<organism evidence="1 2">
    <name type="scientific">Diacronema lutheri</name>
    <name type="common">Unicellular marine alga</name>
    <name type="synonym">Monochrysis lutheri</name>
    <dbReference type="NCBI Taxonomy" id="2081491"/>
    <lineage>
        <taxon>Eukaryota</taxon>
        <taxon>Haptista</taxon>
        <taxon>Haptophyta</taxon>
        <taxon>Pavlovophyceae</taxon>
        <taxon>Pavlovales</taxon>
        <taxon>Pavlovaceae</taxon>
        <taxon>Diacronema</taxon>
    </lineage>
</organism>
<protein>
    <recommendedName>
        <fullName evidence="3">Tetratricopeptide repeat protein</fullName>
    </recommendedName>
</protein>
<evidence type="ECO:0008006" key="3">
    <source>
        <dbReference type="Google" id="ProtNLM"/>
    </source>
</evidence>
<dbReference type="EMBL" id="JAGTXO010000012">
    <property type="protein sequence ID" value="KAG8464773.1"/>
    <property type="molecule type" value="Genomic_DNA"/>
</dbReference>
<keyword evidence="2" id="KW-1185">Reference proteome</keyword>
<dbReference type="InterPro" id="IPR011990">
    <property type="entry name" value="TPR-like_helical_dom_sf"/>
</dbReference>
<name>A0A8J5XI37_DIALT</name>
<dbReference type="Pfam" id="PF13424">
    <property type="entry name" value="TPR_12"/>
    <property type="match status" value="1"/>
</dbReference>